<dbReference type="Proteomes" id="UP000326641">
    <property type="component" value="Unassembled WGS sequence"/>
</dbReference>
<keyword evidence="3 6" id="KW-0645">Protease</keyword>
<keyword evidence="7" id="KW-1185">Reference proteome</keyword>
<dbReference type="PANTHER" id="PTHR15462:SF8">
    <property type="entry name" value="SERINE PROTEASE"/>
    <property type="match status" value="1"/>
</dbReference>
<dbReference type="InterPro" id="IPR050966">
    <property type="entry name" value="Glutamyl_endopeptidase"/>
</dbReference>
<dbReference type="PANTHER" id="PTHR15462">
    <property type="entry name" value="SERINE PROTEASE"/>
    <property type="match status" value="1"/>
</dbReference>
<dbReference type="GO" id="GO:0004252">
    <property type="term" value="F:serine-type endopeptidase activity"/>
    <property type="evidence" value="ECO:0007669"/>
    <property type="project" value="InterPro"/>
</dbReference>
<dbReference type="InterPro" id="IPR009003">
    <property type="entry name" value="Peptidase_S1_PA"/>
</dbReference>
<sequence length="254" mass="26331">MGTATVIGATVRLTALLLALTPTTGGAAEKELLPGIGALDRRVPIESTAWPWAAIGRLNTSTGRYCTATLIARDAVVTAAHCVHDPRTGRRIRPSTLHFLAGYQRGTHVAHAIGRSIQVAAPAQTGEAASIDRVADDWAIVTLAAPLSVRPIPVRPTESETGAVPKGSLLRAGYSQDRPHLLAVHEGCSVKQYLAQGRVWLTDCDATRGDSGSPVLMRRGAAVDLVGITAAVTGGDTTGSLVVPATAFAAAPKQ</sequence>
<comment type="caution">
    <text evidence="6">The sequence shown here is derived from an EMBL/GenBank/DDBJ whole genome shotgun (WGS) entry which is preliminary data.</text>
</comment>
<dbReference type="InterPro" id="IPR043504">
    <property type="entry name" value="Peptidase_S1_PA_chymotrypsin"/>
</dbReference>
<dbReference type="Pfam" id="PF00089">
    <property type="entry name" value="Trypsin"/>
    <property type="match status" value="1"/>
</dbReference>
<organism evidence="6 7">
    <name type="scientific">Candidatus Defluviicoccus seviourii</name>
    <dbReference type="NCBI Taxonomy" id="2565273"/>
    <lineage>
        <taxon>Bacteria</taxon>
        <taxon>Pseudomonadati</taxon>
        <taxon>Pseudomonadota</taxon>
        <taxon>Alphaproteobacteria</taxon>
        <taxon>Rhodospirillales</taxon>
        <taxon>Rhodospirillaceae</taxon>
        <taxon>Defluviicoccus</taxon>
    </lineage>
</organism>
<dbReference type="InterPro" id="IPR033116">
    <property type="entry name" value="TRYPSIN_SER"/>
</dbReference>
<accession>A0A564WIR5</accession>
<dbReference type="PROSITE" id="PS00135">
    <property type="entry name" value="TRYPSIN_SER"/>
    <property type="match status" value="1"/>
</dbReference>
<dbReference type="InterPro" id="IPR001254">
    <property type="entry name" value="Trypsin_dom"/>
</dbReference>
<evidence type="ECO:0000256" key="1">
    <source>
        <dbReference type="ARBA" id="ARBA00022729"/>
    </source>
</evidence>
<keyword evidence="2" id="KW-1015">Disulfide bond</keyword>
<dbReference type="InterPro" id="IPR018114">
    <property type="entry name" value="TRYPSIN_HIS"/>
</dbReference>
<dbReference type="GO" id="GO:0006508">
    <property type="term" value="P:proteolysis"/>
    <property type="evidence" value="ECO:0007669"/>
    <property type="project" value="UniProtKB-KW"/>
</dbReference>
<keyword evidence="3" id="KW-0720">Serine protease</keyword>
<dbReference type="EMBL" id="UXAT02000054">
    <property type="protein sequence ID" value="VUX47989.1"/>
    <property type="molecule type" value="Genomic_DNA"/>
</dbReference>
<reference evidence="6" key="1">
    <citation type="submission" date="2018-11" db="EMBL/GenBank/DDBJ databases">
        <authorList>
            <person name="Onetto C."/>
        </authorList>
    </citation>
    <scope>NUCLEOTIDE SEQUENCE [LARGE SCALE GENOMIC DNA]</scope>
</reference>
<keyword evidence="3" id="KW-0378">Hydrolase</keyword>
<dbReference type="Gene3D" id="2.40.10.10">
    <property type="entry name" value="Trypsin-like serine proteases"/>
    <property type="match status" value="2"/>
</dbReference>
<dbReference type="SUPFAM" id="SSF50494">
    <property type="entry name" value="Trypsin-like serine proteases"/>
    <property type="match status" value="1"/>
</dbReference>
<evidence type="ECO:0000256" key="3">
    <source>
        <dbReference type="RuleBase" id="RU363034"/>
    </source>
</evidence>
<dbReference type="PROSITE" id="PS50240">
    <property type="entry name" value="TRYPSIN_DOM"/>
    <property type="match status" value="1"/>
</dbReference>
<proteinExistence type="predicted"/>
<dbReference type="PROSITE" id="PS00134">
    <property type="entry name" value="TRYPSIN_HIS"/>
    <property type="match status" value="1"/>
</dbReference>
<dbReference type="PRINTS" id="PR00722">
    <property type="entry name" value="CHYMOTRYPSIN"/>
</dbReference>
<feature type="signal peptide" evidence="4">
    <location>
        <begin position="1"/>
        <end position="27"/>
    </location>
</feature>
<feature type="chain" id="PRO_5024392183" evidence="4">
    <location>
        <begin position="28"/>
        <end position="254"/>
    </location>
</feature>
<name>A0A564WIR5_9PROT</name>
<evidence type="ECO:0000313" key="7">
    <source>
        <dbReference type="Proteomes" id="UP000326641"/>
    </source>
</evidence>
<dbReference type="AlphaFoldDB" id="A0A564WIR5"/>
<gene>
    <name evidence="6" type="ORF">DF3PA_90006</name>
</gene>
<evidence type="ECO:0000256" key="4">
    <source>
        <dbReference type="SAM" id="SignalP"/>
    </source>
</evidence>
<dbReference type="InterPro" id="IPR001314">
    <property type="entry name" value="Peptidase_S1A"/>
</dbReference>
<evidence type="ECO:0000313" key="6">
    <source>
        <dbReference type="EMBL" id="VUX47989.1"/>
    </source>
</evidence>
<feature type="domain" description="Peptidase S1" evidence="5">
    <location>
        <begin position="23"/>
        <end position="254"/>
    </location>
</feature>
<keyword evidence="1 4" id="KW-0732">Signal</keyword>
<evidence type="ECO:0000259" key="5">
    <source>
        <dbReference type="PROSITE" id="PS50240"/>
    </source>
</evidence>
<protein>
    <submittedName>
        <fullName evidence="6">Protease</fullName>
    </submittedName>
</protein>
<evidence type="ECO:0000256" key="2">
    <source>
        <dbReference type="ARBA" id="ARBA00023157"/>
    </source>
</evidence>